<evidence type="ECO:0000313" key="2">
    <source>
        <dbReference type="Proteomes" id="UP001637990"/>
    </source>
</evidence>
<protein>
    <submittedName>
        <fullName evidence="1">Uncharacterized protein</fullName>
    </submittedName>
</protein>
<dbReference type="RefSeq" id="WP_146091801.1">
    <property type="nucleotide sequence ID" value="NZ_JBJGBS010000046.1"/>
</dbReference>
<comment type="caution">
    <text evidence="1">The sequence shown here is derived from an EMBL/GenBank/DDBJ whole genome shotgun (WGS) entry which is preliminary data.</text>
</comment>
<proteinExistence type="predicted"/>
<reference evidence="1 2" key="1">
    <citation type="submission" date="2024-11" db="EMBL/GenBank/DDBJ databases">
        <title>Genome sequencing of Xanthomonas codiaei.</title>
        <authorList>
            <person name="Studholme D.J."/>
        </authorList>
    </citation>
    <scope>NUCLEOTIDE SEQUENCE [LARGE SCALE GENOMIC DNA]</scope>
    <source>
        <strain evidence="1 2">NCPPB 4350</strain>
    </source>
</reference>
<sequence>MQGIGCCRSTVRYGLGRYLRRSDGLCRALCAIARCRTGHLSVRILRSWLTVIGRRSRFSAVVPIPCIAIGRFGAGGRRLQLLQPCTRRVLHGCAQRLRRIFAGTEARLDGGAPCGLGQVGLCGCRSKHRGHRCWRFERLRRCVARAIGRRCGVGSVSLHGRRDKRGVHRCGRLELSDLLRGRIARAFRGRRGLRLIGLRSRRGNRRAHRYGRFELRGVLRGCVACALGLLRGLCKPGIHARRRQIARLGLQQCSQAVVASQKALEGRAHCTASRLRRSLAKA</sequence>
<gene>
    <name evidence="1" type="ORF">ACI6Q5_11580</name>
</gene>
<organism evidence="1 2">
    <name type="scientific">Xanthomonas codiaei</name>
    <dbReference type="NCBI Taxonomy" id="56463"/>
    <lineage>
        <taxon>Bacteria</taxon>
        <taxon>Pseudomonadati</taxon>
        <taxon>Pseudomonadota</taxon>
        <taxon>Gammaproteobacteria</taxon>
        <taxon>Lysobacterales</taxon>
        <taxon>Lysobacteraceae</taxon>
        <taxon>Xanthomonas</taxon>
    </lineage>
</organism>
<name>A0ABW9MMX8_9XANT</name>
<accession>A0ABW9MMX8</accession>
<dbReference type="Proteomes" id="UP001637990">
    <property type="component" value="Unassembled WGS sequence"/>
</dbReference>
<evidence type="ECO:0000313" key="1">
    <source>
        <dbReference type="EMBL" id="MFO3705606.1"/>
    </source>
</evidence>
<dbReference type="EMBL" id="JBJGBS010000046">
    <property type="protein sequence ID" value="MFO3705606.1"/>
    <property type="molecule type" value="Genomic_DNA"/>
</dbReference>
<keyword evidence="2" id="KW-1185">Reference proteome</keyword>